<dbReference type="PANTHER" id="PTHR33164">
    <property type="entry name" value="TRANSCRIPTIONAL REGULATOR, MARR FAMILY"/>
    <property type="match status" value="1"/>
</dbReference>
<dbReference type="InterPro" id="IPR036388">
    <property type="entry name" value="WH-like_DNA-bd_sf"/>
</dbReference>
<gene>
    <name evidence="3" type="ORF">J2S05_003462</name>
</gene>
<dbReference type="EMBL" id="JAUSUA010000006">
    <property type="protein sequence ID" value="MDQ0208650.1"/>
    <property type="molecule type" value="Genomic_DNA"/>
</dbReference>
<evidence type="ECO:0000259" key="2">
    <source>
        <dbReference type="SMART" id="SM00347"/>
    </source>
</evidence>
<proteinExistence type="predicted"/>
<keyword evidence="4" id="KW-1185">Reference proteome</keyword>
<feature type="domain" description="HTH marR-type" evidence="2">
    <location>
        <begin position="30"/>
        <end position="132"/>
    </location>
</feature>
<evidence type="ECO:0000313" key="4">
    <source>
        <dbReference type="Proteomes" id="UP001225034"/>
    </source>
</evidence>
<accession>A0ABT9YME0</accession>
<sequence>MNNESQYDFLNNWLEVTSIKDKISNELESALKKNNDISLKEFYVMYYLSQESDRKLRLQQLQELIGLSQSAMSRLVGRLEAKTCGALERTTCEDDKRGIYTSLTSLGESKFERALNTFNSVIHDLDLNEKDNSVIFSVLKNTNERN</sequence>
<name>A0ABT9YME0_9BACI</name>
<comment type="caution">
    <text evidence="3">The sequence shown here is derived from an EMBL/GenBank/DDBJ whole genome shotgun (WGS) entry which is preliminary data.</text>
</comment>
<dbReference type="InterPro" id="IPR039422">
    <property type="entry name" value="MarR/SlyA-like"/>
</dbReference>
<evidence type="ECO:0000256" key="1">
    <source>
        <dbReference type="ARBA" id="ARBA00023125"/>
    </source>
</evidence>
<dbReference type="RefSeq" id="WP_306984872.1">
    <property type="nucleotide sequence ID" value="NZ_JAUSUA010000006.1"/>
</dbReference>
<dbReference type="InterPro" id="IPR036390">
    <property type="entry name" value="WH_DNA-bd_sf"/>
</dbReference>
<dbReference type="GO" id="GO:0003677">
    <property type="term" value="F:DNA binding"/>
    <property type="evidence" value="ECO:0007669"/>
    <property type="project" value="UniProtKB-KW"/>
</dbReference>
<protein>
    <submittedName>
        <fullName evidence="3">DNA-binding MarR family transcriptional regulator</fullName>
    </submittedName>
</protein>
<dbReference type="PANTHER" id="PTHR33164:SF57">
    <property type="entry name" value="MARR-FAMILY TRANSCRIPTIONAL REGULATOR"/>
    <property type="match status" value="1"/>
</dbReference>
<dbReference type="SMART" id="SM00347">
    <property type="entry name" value="HTH_MARR"/>
    <property type="match status" value="1"/>
</dbReference>
<dbReference type="Pfam" id="PF12802">
    <property type="entry name" value="MarR_2"/>
    <property type="match status" value="1"/>
</dbReference>
<evidence type="ECO:0000313" key="3">
    <source>
        <dbReference type="EMBL" id="MDQ0208650.1"/>
    </source>
</evidence>
<reference evidence="3 4" key="1">
    <citation type="submission" date="2023-07" db="EMBL/GenBank/DDBJ databases">
        <title>Genomic Encyclopedia of Type Strains, Phase IV (KMG-IV): sequencing the most valuable type-strain genomes for metagenomic binning, comparative biology and taxonomic classification.</title>
        <authorList>
            <person name="Goeker M."/>
        </authorList>
    </citation>
    <scope>NUCLEOTIDE SEQUENCE [LARGE SCALE GENOMIC DNA]</scope>
    <source>
        <strain evidence="3 4">DSM 19154</strain>
    </source>
</reference>
<dbReference type="Proteomes" id="UP001225034">
    <property type="component" value="Unassembled WGS sequence"/>
</dbReference>
<dbReference type="SUPFAM" id="SSF46785">
    <property type="entry name" value="Winged helix' DNA-binding domain"/>
    <property type="match status" value="1"/>
</dbReference>
<dbReference type="InterPro" id="IPR000835">
    <property type="entry name" value="HTH_MarR-typ"/>
</dbReference>
<organism evidence="3 4">
    <name type="scientific">Alkalicoccobacillus murimartini</name>
    <dbReference type="NCBI Taxonomy" id="171685"/>
    <lineage>
        <taxon>Bacteria</taxon>
        <taxon>Bacillati</taxon>
        <taxon>Bacillota</taxon>
        <taxon>Bacilli</taxon>
        <taxon>Bacillales</taxon>
        <taxon>Bacillaceae</taxon>
        <taxon>Alkalicoccobacillus</taxon>
    </lineage>
</organism>
<dbReference type="Gene3D" id="1.10.10.10">
    <property type="entry name" value="Winged helix-like DNA-binding domain superfamily/Winged helix DNA-binding domain"/>
    <property type="match status" value="1"/>
</dbReference>
<keyword evidence="1 3" id="KW-0238">DNA-binding</keyword>